<gene>
    <name evidence="2" type="ORF">DCO16_06130</name>
</gene>
<keyword evidence="3" id="KW-1185">Reference proteome</keyword>
<sequence length="209" mass="24115">MATVYILLDPEVSLIKIGRATNFPERMASLLTANPRLSVVHKEETEFASKLENMLHKHFASHREQGEFFKVESDVAIVYLNKAHQVLKEMDQIKIDDFLKAEELADIRMPDERDWQLVNELSSLESQIADLQVEQELLRKHLMQRIGTSAGVSGLATWKIQQSARFDSSLFERDHPELHAQYSKVTASRVLRFRRFLRTDSYDTGVDEA</sequence>
<accession>A0A6M9PIF9</accession>
<protein>
    <recommendedName>
        <fullName evidence="1">Bacteriophage T5 Orf172 DNA-binding domain-containing protein</fullName>
    </recommendedName>
</protein>
<organism evidence="2 3">
    <name type="scientific">Polynucleobacter antarcticus</name>
    <dbReference type="NCBI Taxonomy" id="1743162"/>
    <lineage>
        <taxon>Bacteria</taxon>
        <taxon>Pseudomonadati</taxon>
        <taxon>Pseudomonadota</taxon>
        <taxon>Betaproteobacteria</taxon>
        <taxon>Burkholderiales</taxon>
        <taxon>Burkholderiaceae</taxon>
        <taxon>Polynucleobacter</taxon>
    </lineage>
</organism>
<dbReference type="AlphaFoldDB" id="A0A6M9PIF9"/>
<dbReference type="SMART" id="SM00974">
    <property type="entry name" value="T5orf172"/>
    <property type="match status" value="1"/>
</dbReference>
<feature type="domain" description="Bacteriophage T5 Orf172 DNA-binding" evidence="1">
    <location>
        <begin position="9"/>
        <end position="83"/>
    </location>
</feature>
<evidence type="ECO:0000313" key="2">
    <source>
        <dbReference type="EMBL" id="QKM62670.1"/>
    </source>
</evidence>
<name>A0A6M9PIF9_9BURK</name>
<dbReference type="EMBL" id="CP028941">
    <property type="protein sequence ID" value="QKM62670.1"/>
    <property type="molecule type" value="Genomic_DNA"/>
</dbReference>
<reference evidence="2 3" key="1">
    <citation type="submission" date="2018-04" db="EMBL/GenBank/DDBJ databases">
        <title>Polynucleobacter sp. LimPoW16 genome.</title>
        <authorList>
            <person name="Hahn M.W."/>
        </authorList>
    </citation>
    <scope>NUCLEOTIDE SEQUENCE [LARGE SCALE GENOMIC DNA]</scope>
    <source>
        <strain evidence="2 3">LimPoW16</strain>
    </source>
</reference>
<dbReference type="RefSeq" id="WP_173942831.1">
    <property type="nucleotide sequence ID" value="NZ_CBCSCD010000001.1"/>
</dbReference>
<dbReference type="Proteomes" id="UP000500806">
    <property type="component" value="Chromosome"/>
</dbReference>
<evidence type="ECO:0000259" key="1">
    <source>
        <dbReference type="SMART" id="SM00974"/>
    </source>
</evidence>
<evidence type="ECO:0000313" key="3">
    <source>
        <dbReference type="Proteomes" id="UP000500806"/>
    </source>
</evidence>
<dbReference type="KEGG" id="pani:DCO16_06130"/>
<dbReference type="Pfam" id="PF13455">
    <property type="entry name" value="MUG113"/>
    <property type="match status" value="1"/>
</dbReference>
<proteinExistence type="predicted"/>
<dbReference type="InterPro" id="IPR018306">
    <property type="entry name" value="Phage_T5_Orf172_DNA-bd"/>
</dbReference>